<dbReference type="Proteomes" id="UP000183208">
    <property type="component" value="Unassembled WGS sequence"/>
</dbReference>
<evidence type="ECO:0000313" key="10">
    <source>
        <dbReference type="Proteomes" id="UP000183208"/>
    </source>
</evidence>
<feature type="transmembrane region" description="Helical" evidence="8">
    <location>
        <begin position="195"/>
        <end position="217"/>
    </location>
</feature>
<protein>
    <recommendedName>
        <fullName evidence="11">DUF2029 domain-containing protein</fullName>
    </recommendedName>
</protein>
<evidence type="ECO:0000256" key="5">
    <source>
        <dbReference type="ARBA" id="ARBA00022989"/>
    </source>
</evidence>
<evidence type="ECO:0000256" key="8">
    <source>
        <dbReference type="SAM" id="Phobius"/>
    </source>
</evidence>
<evidence type="ECO:0000256" key="2">
    <source>
        <dbReference type="ARBA" id="ARBA00022475"/>
    </source>
</evidence>
<accession>A0A1M7C3Z3</accession>
<name>A0A1M7C3Z3_9BRAD</name>
<dbReference type="Pfam" id="PF09594">
    <property type="entry name" value="GT87"/>
    <property type="match status" value="1"/>
</dbReference>
<comment type="similarity">
    <text evidence="7">Belongs to the glycosyltransferase 87 family.</text>
</comment>
<keyword evidence="5 8" id="KW-1133">Transmembrane helix</keyword>
<comment type="subcellular location">
    <subcellularLocation>
        <location evidence="1">Cell membrane</location>
        <topology evidence="1">Multi-pass membrane protein</topology>
    </subcellularLocation>
</comment>
<feature type="transmembrane region" description="Helical" evidence="8">
    <location>
        <begin position="149"/>
        <end position="166"/>
    </location>
</feature>
<evidence type="ECO:0000256" key="6">
    <source>
        <dbReference type="ARBA" id="ARBA00023136"/>
    </source>
</evidence>
<dbReference type="OrthoDB" id="7679563at2"/>
<organism evidence="9 10">
    <name type="scientific">Bradyrhizobium lablabi</name>
    <dbReference type="NCBI Taxonomy" id="722472"/>
    <lineage>
        <taxon>Bacteria</taxon>
        <taxon>Pseudomonadati</taxon>
        <taxon>Pseudomonadota</taxon>
        <taxon>Alphaproteobacteria</taxon>
        <taxon>Hyphomicrobiales</taxon>
        <taxon>Nitrobacteraceae</taxon>
        <taxon>Bradyrhizobium</taxon>
    </lineage>
</organism>
<feature type="transmembrane region" description="Helical" evidence="8">
    <location>
        <begin position="21"/>
        <end position="40"/>
    </location>
</feature>
<feature type="transmembrane region" description="Helical" evidence="8">
    <location>
        <begin position="287"/>
        <end position="307"/>
    </location>
</feature>
<dbReference type="RefSeq" id="WP_074824044.1">
    <property type="nucleotide sequence ID" value="NZ_FNTI01000001.1"/>
</dbReference>
<sequence>MTNFRQGLRSGEWLTAARIRGYCLIMIGLGCLAIAGWIALSHSLVDPNGKPIGTDFSSFYAAGSLALQGNAAEAYDMAAHHTRQQLLFGPDTPYYGWLYPPNFFLLAAPLARVPYPLALAVWQVCTFALYLGVIGAILRDARRDSSPLASLWLLAAAAFPAVFINLGHGQNGFLSAALLGGALVMLPRRPGLAGVLFGLLAYKPQFALVVPFALLASGQWRTIVTAAVTVIAVAGASLFLFGADAWTAFFASTETSRKLLLEEGGVGFEKLQSAFAAIRVWGGSVTLAYLVQAVVGAIAVCCTAWVWRSQCDANVKAALLIAATAVASPHILDYDLMLLAPAMAFLVATRAGAPFRDYEISLLAAVWIAPLVARAFAGATGVPLGFLAGATLFTLIAGGAIGKPAAGSLRVAQA</sequence>
<keyword evidence="2" id="KW-1003">Cell membrane</keyword>
<feature type="transmembrane region" description="Helical" evidence="8">
    <location>
        <begin position="360"/>
        <end position="377"/>
    </location>
</feature>
<evidence type="ECO:0000256" key="7">
    <source>
        <dbReference type="ARBA" id="ARBA00024033"/>
    </source>
</evidence>
<reference evidence="9 10" key="1">
    <citation type="submission" date="2016-10" db="EMBL/GenBank/DDBJ databases">
        <authorList>
            <person name="de Groot N.N."/>
        </authorList>
    </citation>
    <scope>NUCLEOTIDE SEQUENCE [LARGE SCALE GENOMIC DNA]</scope>
    <source>
        <strain evidence="9 10">GAS522</strain>
    </source>
</reference>
<evidence type="ECO:0000256" key="4">
    <source>
        <dbReference type="ARBA" id="ARBA00022692"/>
    </source>
</evidence>
<dbReference type="GO" id="GO:0016758">
    <property type="term" value="F:hexosyltransferase activity"/>
    <property type="evidence" value="ECO:0007669"/>
    <property type="project" value="InterPro"/>
</dbReference>
<evidence type="ECO:0000256" key="3">
    <source>
        <dbReference type="ARBA" id="ARBA00022679"/>
    </source>
</evidence>
<feature type="transmembrane region" description="Helical" evidence="8">
    <location>
        <begin position="115"/>
        <end position="137"/>
    </location>
</feature>
<dbReference type="EMBL" id="FNTI01000001">
    <property type="protein sequence ID" value="SED65489.1"/>
    <property type="molecule type" value="Genomic_DNA"/>
</dbReference>
<dbReference type="AlphaFoldDB" id="A0A1M7C3Z3"/>
<evidence type="ECO:0008006" key="11">
    <source>
        <dbReference type="Google" id="ProtNLM"/>
    </source>
</evidence>
<keyword evidence="6 8" id="KW-0472">Membrane</keyword>
<gene>
    <name evidence="9" type="ORF">SAMN05444171_4712</name>
</gene>
<proteinExistence type="inferred from homology"/>
<keyword evidence="4 8" id="KW-0812">Transmembrane</keyword>
<evidence type="ECO:0000256" key="1">
    <source>
        <dbReference type="ARBA" id="ARBA00004651"/>
    </source>
</evidence>
<evidence type="ECO:0000313" key="9">
    <source>
        <dbReference type="EMBL" id="SED65489.1"/>
    </source>
</evidence>
<feature type="transmembrane region" description="Helical" evidence="8">
    <location>
        <begin position="223"/>
        <end position="251"/>
    </location>
</feature>
<keyword evidence="3" id="KW-0808">Transferase</keyword>
<dbReference type="GO" id="GO:0005886">
    <property type="term" value="C:plasma membrane"/>
    <property type="evidence" value="ECO:0007669"/>
    <property type="project" value="UniProtKB-SubCell"/>
</dbReference>
<dbReference type="PROSITE" id="PS51257">
    <property type="entry name" value="PROKAR_LIPOPROTEIN"/>
    <property type="match status" value="1"/>
</dbReference>
<dbReference type="InterPro" id="IPR018584">
    <property type="entry name" value="GT87"/>
</dbReference>
<feature type="transmembrane region" description="Helical" evidence="8">
    <location>
        <begin position="383"/>
        <end position="401"/>
    </location>
</feature>